<dbReference type="SUPFAM" id="SSF54160">
    <property type="entry name" value="Chromo domain-like"/>
    <property type="match status" value="1"/>
</dbReference>
<evidence type="ECO:0000259" key="1">
    <source>
        <dbReference type="Pfam" id="PF24626"/>
    </source>
</evidence>
<comment type="caution">
    <text evidence="2">The sequence shown here is derived from an EMBL/GenBank/DDBJ whole genome shotgun (WGS) entry which is preliminary data.</text>
</comment>
<dbReference type="InterPro" id="IPR016197">
    <property type="entry name" value="Chromo-like_dom_sf"/>
</dbReference>
<dbReference type="PANTHER" id="PTHR46148:SF52">
    <property type="entry name" value="OS04G0603800 PROTEIN"/>
    <property type="match status" value="1"/>
</dbReference>
<dbReference type="Pfam" id="PF24626">
    <property type="entry name" value="SH3_Tf2-1"/>
    <property type="match status" value="1"/>
</dbReference>
<sequence>MNRVEYLGHFISGEGVATDPKTYLKCMCAYSPENWSKWLPMAEWWCNTTYHIANKATPYEIMSGQPPPIYLPYLPRDSKVELVDRSLRKREEMLKLIKFPLRRAQERMKQSIDTHRTDKKYQIGCHSIGAVAYKLDLRMQSKVHNVFHISQLKKHIEDVVTSTSMLYQVEDAFAEKEPKEILDRMTVKRKGVVVTKVLVKWKHQLLEDATWEFYYDL</sequence>
<evidence type="ECO:0000313" key="2">
    <source>
        <dbReference type="EMBL" id="KYP79154.1"/>
    </source>
</evidence>
<protein>
    <recommendedName>
        <fullName evidence="1">Tf2-1-like SH3-like domain-containing protein</fullName>
    </recommendedName>
</protein>
<dbReference type="Gramene" id="C.cajan_48305.t">
    <property type="protein sequence ID" value="C.cajan_48305.t"/>
    <property type="gene ID" value="C.cajan_48305"/>
</dbReference>
<dbReference type="InterPro" id="IPR056924">
    <property type="entry name" value="SH3_Tf2-1"/>
</dbReference>
<organism evidence="2 3">
    <name type="scientific">Cajanus cajan</name>
    <name type="common">Pigeon pea</name>
    <name type="synonym">Cajanus indicus</name>
    <dbReference type="NCBI Taxonomy" id="3821"/>
    <lineage>
        <taxon>Eukaryota</taxon>
        <taxon>Viridiplantae</taxon>
        <taxon>Streptophyta</taxon>
        <taxon>Embryophyta</taxon>
        <taxon>Tracheophyta</taxon>
        <taxon>Spermatophyta</taxon>
        <taxon>Magnoliopsida</taxon>
        <taxon>eudicotyledons</taxon>
        <taxon>Gunneridae</taxon>
        <taxon>Pentapetalae</taxon>
        <taxon>rosids</taxon>
        <taxon>fabids</taxon>
        <taxon>Fabales</taxon>
        <taxon>Fabaceae</taxon>
        <taxon>Papilionoideae</taxon>
        <taxon>50 kb inversion clade</taxon>
        <taxon>NPAAA clade</taxon>
        <taxon>indigoferoid/millettioid clade</taxon>
        <taxon>Phaseoleae</taxon>
        <taxon>Cajanus</taxon>
    </lineage>
</organism>
<dbReference type="Gene3D" id="3.30.420.10">
    <property type="entry name" value="Ribonuclease H-like superfamily/Ribonuclease H"/>
    <property type="match status" value="1"/>
</dbReference>
<reference evidence="2" key="1">
    <citation type="journal article" date="2012" name="Nat. Biotechnol.">
        <title>Draft genome sequence of pigeonpea (Cajanus cajan), an orphan legume crop of resource-poor farmers.</title>
        <authorList>
            <person name="Varshney R.K."/>
            <person name="Chen W."/>
            <person name="Li Y."/>
            <person name="Bharti A.K."/>
            <person name="Saxena R.K."/>
            <person name="Schlueter J.A."/>
            <person name="Donoghue M.T."/>
            <person name="Azam S."/>
            <person name="Fan G."/>
            <person name="Whaley A.M."/>
            <person name="Farmer A.D."/>
            <person name="Sheridan J."/>
            <person name="Iwata A."/>
            <person name="Tuteja R."/>
            <person name="Penmetsa R.V."/>
            <person name="Wu W."/>
            <person name="Upadhyaya H.D."/>
            <person name="Yang S.P."/>
            <person name="Shah T."/>
            <person name="Saxena K.B."/>
            <person name="Michael T."/>
            <person name="McCombie W.R."/>
            <person name="Yang B."/>
            <person name="Zhang G."/>
            <person name="Yang H."/>
            <person name="Wang J."/>
            <person name="Spillane C."/>
            <person name="Cook D.R."/>
            <person name="May G.D."/>
            <person name="Xu X."/>
            <person name="Jackson S.A."/>
        </authorList>
    </citation>
    <scope>NUCLEOTIDE SEQUENCE [LARGE SCALE GENOMIC DNA]</scope>
</reference>
<dbReference type="InterPro" id="IPR012337">
    <property type="entry name" value="RNaseH-like_sf"/>
</dbReference>
<dbReference type="SUPFAM" id="SSF53098">
    <property type="entry name" value="Ribonuclease H-like"/>
    <property type="match status" value="1"/>
</dbReference>
<gene>
    <name evidence="2" type="ORF">KK1_047669</name>
</gene>
<dbReference type="PANTHER" id="PTHR46148">
    <property type="entry name" value="CHROMO DOMAIN-CONTAINING PROTEIN"/>
    <property type="match status" value="1"/>
</dbReference>
<dbReference type="InterPro" id="IPR036397">
    <property type="entry name" value="RNaseH_sf"/>
</dbReference>
<dbReference type="EMBL" id="AGCT01070814">
    <property type="protein sequence ID" value="KYP79154.1"/>
    <property type="molecule type" value="Genomic_DNA"/>
</dbReference>
<evidence type="ECO:0000313" key="3">
    <source>
        <dbReference type="Proteomes" id="UP000075243"/>
    </source>
</evidence>
<feature type="domain" description="Tf2-1-like SH3-like" evidence="1">
    <location>
        <begin position="126"/>
        <end position="155"/>
    </location>
</feature>
<dbReference type="GO" id="GO:0003676">
    <property type="term" value="F:nucleic acid binding"/>
    <property type="evidence" value="ECO:0007669"/>
    <property type="project" value="InterPro"/>
</dbReference>
<keyword evidence="3" id="KW-1185">Reference proteome</keyword>
<dbReference type="Proteomes" id="UP000075243">
    <property type="component" value="Unassembled WGS sequence"/>
</dbReference>
<proteinExistence type="predicted"/>
<dbReference type="AlphaFoldDB" id="A0A151UIL2"/>
<accession>A0A151UIL2</accession>
<name>A0A151UIL2_CAJCA</name>